<feature type="region of interest" description="Disordered" evidence="6">
    <location>
        <begin position="347"/>
        <end position="399"/>
    </location>
</feature>
<dbReference type="GO" id="GO:0005096">
    <property type="term" value="F:GTPase activator activity"/>
    <property type="evidence" value="ECO:0007669"/>
    <property type="project" value="TreeGrafter"/>
</dbReference>
<reference evidence="9" key="1">
    <citation type="submission" date="2022-12" db="EMBL/GenBank/DDBJ databases">
        <authorList>
            <person name="Webb A."/>
        </authorList>
    </citation>
    <scope>NUCLEOTIDE SEQUENCE</scope>
    <source>
        <strain evidence="9">Pd1</strain>
    </source>
</reference>
<feature type="domain" description="Rab-GAP TBC" evidence="8">
    <location>
        <begin position="49"/>
        <end position="252"/>
    </location>
</feature>
<feature type="transmembrane region" description="Helical" evidence="7">
    <location>
        <begin position="220"/>
        <end position="238"/>
    </location>
</feature>
<dbReference type="InterPro" id="IPR000195">
    <property type="entry name" value="Rab-GAP-TBC_dom"/>
</dbReference>
<feature type="compositionally biased region" description="Low complexity" evidence="6">
    <location>
        <begin position="353"/>
        <end position="366"/>
    </location>
</feature>
<keyword evidence="3" id="KW-0206">Cytoskeleton</keyword>
<evidence type="ECO:0000313" key="9">
    <source>
        <dbReference type="EMBL" id="CAI5732491.1"/>
    </source>
</evidence>
<evidence type="ECO:0000313" key="10">
    <source>
        <dbReference type="Proteomes" id="UP001162029"/>
    </source>
</evidence>
<keyword evidence="10" id="KW-1185">Reference proteome</keyword>
<protein>
    <recommendedName>
        <fullName evidence="8">Rab-GAP TBC domain-containing protein</fullName>
    </recommendedName>
</protein>
<keyword evidence="2" id="KW-0963">Cytoplasm</keyword>
<keyword evidence="7" id="KW-0472">Membrane</keyword>
<evidence type="ECO:0000256" key="2">
    <source>
        <dbReference type="ARBA" id="ARBA00022490"/>
    </source>
</evidence>
<dbReference type="SUPFAM" id="SSF47923">
    <property type="entry name" value="Ypt/Rab-GAP domain of gyp1p"/>
    <property type="match status" value="2"/>
</dbReference>
<dbReference type="PANTHER" id="PTHR22957:SF263">
    <property type="entry name" value="MITOTIC CHECK POINT PROTEIN BUB2"/>
    <property type="match status" value="1"/>
</dbReference>
<keyword evidence="7" id="KW-0812">Transmembrane</keyword>
<dbReference type="Proteomes" id="UP001162029">
    <property type="component" value="Unassembled WGS sequence"/>
</dbReference>
<dbReference type="Gene3D" id="1.10.8.270">
    <property type="entry name" value="putative rabgap domain of human tbc1 domain family member 14 like domains"/>
    <property type="match status" value="1"/>
</dbReference>
<dbReference type="PANTHER" id="PTHR22957">
    <property type="entry name" value="TBC1 DOMAIN FAMILY MEMBER GTPASE-ACTIVATING PROTEIN"/>
    <property type="match status" value="1"/>
</dbReference>
<dbReference type="Pfam" id="PF00566">
    <property type="entry name" value="RabGAP-TBC"/>
    <property type="match status" value="1"/>
</dbReference>
<dbReference type="AlphaFoldDB" id="A0AAV0U6M7"/>
<dbReference type="SMART" id="SM00164">
    <property type="entry name" value="TBC"/>
    <property type="match status" value="1"/>
</dbReference>
<name>A0AAV0U6M7_9STRA</name>
<dbReference type="FunFam" id="1.10.8.270:FF:000035">
    <property type="entry name" value="Cell cycle arrest protein BUB2"/>
    <property type="match status" value="1"/>
</dbReference>
<feature type="transmembrane region" description="Helical" evidence="7">
    <location>
        <begin position="244"/>
        <end position="267"/>
    </location>
</feature>
<organism evidence="9 10">
    <name type="scientific">Peronospora destructor</name>
    <dbReference type="NCBI Taxonomy" id="86335"/>
    <lineage>
        <taxon>Eukaryota</taxon>
        <taxon>Sar</taxon>
        <taxon>Stramenopiles</taxon>
        <taxon>Oomycota</taxon>
        <taxon>Peronosporomycetes</taxon>
        <taxon>Peronosporales</taxon>
        <taxon>Peronosporaceae</taxon>
        <taxon>Peronospora</taxon>
    </lineage>
</organism>
<evidence type="ECO:0000256" key="5">
    <source>
        <dbReference type="ARBA" id="ARBA00061049"/>
    </source>
</evidence>
<dbReference type="Gene3D" id="1.10.472.80">
    <property type="entry name" value="Ypt/Rab-GAP domain of gyp1p, domain 3"/>
    <property type="match status" value="1"/>
</dbReference>
<evidence type="ECO:0000256" key="3">
    <source>
        <dbReference type="ARBA" id="ARBA00023212"/>
    </source>
</evidence>
<comment type="similarity">
    <text evidence="5">Belongs to the BUB2 family.</text>
</comment>
<evidence type="ECO:0000259" key="8">
    <source>
        <dbReference type="PROSITE" id="PS50086"/>
    </source>
</evidence>
<dbReference type="EMBL" id="CANTFM010000967">
    <property type="protein sequence ID" value="CAI5732491.1"/>
    <property type="molecule type" value="Genomic_DNA"/>
</dbReference>
<evidence type="ECO:0000256" key="1">
    <source>
        <dbReference type="ARBA" id="ARBA00004245"/>
    </source>
</evidence>
<proteinExistence type="inferred from homology"/>
<keyword evidence="7" id="KW-1133">Transmembrane helix</keyword>
<sequence length="468" mass="52934">MSTPLRQQYDALLAGASITSDYERWRELKRLVIVKGLPRDEGSTPDADSSLCSLRGRVWKAFLGVENDVDMTKYAALVGRGASHYDGDIRNDTFRTFRGDPEFAQRVPEEKLVRLLNVFINELGSNPSDEKQVEGKHARSGNLPLIRYVQGMNVLCAPLLYVLPEADAYHTFCQLIVRHCPHYMAPQLKGVEKGCALVDKCLQTLDPELYQHLLKRGITARIYALPLILSLFACVPPLHELLRVWDVLFAVGVHFVVVLAVAHTALLREQLLQLDMDLMKVLSLRCVPPLQSDLLVAVALQLLHRLPEHLLYEIARHPFENPDAPSSLPFHPETISAIATQIHKQHDEQTCGSFETQQTLSSSTTEKPAAIAVQPSDSPRQETSCPSTPRADNTISESARPSWEKNMTFHEETFLFWLNLTTHPRRARYIERDFPRDFSTNFRQIFKLLTQIRVLSICVKIEVMSAAP</sequence>
<dbReference type="InterPro" id="IPR035969">
    <property type="entry name" value="Rab-GAP_TBC_sf"/>
</dbReference>
<evidence type="ECO:0000256" key="6">
    <source>
        <dbReference type="SAM" id="MobiDB-lite"/>
    </source>
</evidence>
<dbReference type="GO" id="GO:0005856">
    <property type="term" value="C:cytoskeleton"/>
    <property type="evidence" value="ECO:0007669"/>
    <property type="project" value="UniProtKB-SubCell"/>
</dbReference>
<dbReference type="PROSITE" id="PS50086">
    <property type="entry name" value="TBC_RABGAP"/>
    <property type="match status" value="1"/>
</dbReference>
<evidence type="ECO:0000256" key="7">
    <source>
        <dbReference type="SAM" id="Phobius"/>
    </source>
</evidence>
<comment type="caution">
    <text evidence="9">The sequence shown here is derived from an EMBL/GenBank/DDBJ whole genome shotgun (WGS) entry which is preliminary data.</text>
</comment>
<evidence type="ECO:0000256" key="4">
    <source>
        <dbReference type="ARBA" id="ARBA00023306"/>
    </source>
</evidence>
<gene>
    <name evidence="9" type="ORF">PDE001_LOCUS5121</name>
</gene>
<comment type="subcellular location">
    <subcellularLocation>
        <location evidence="1">Cytoplasm</location>
        <location evidence="1">Cytoskeleton</location>
    </subcellularLocation>
</comment>
<accession>A0AAV0U6M7</accession>
<feature type="compositionally biased region" description="Polar residues" evidence="6">
    <location>
        <begin position="375"/>
        <end position="399"/>
    </location>
</feature>
<keyword evidence="4" id="KW-0131">Cell cycle</keyword>